<dbReference type="PANTHER" id="PTHR33392:SF6">
    <property type="entry name" value="POLYISOPRENYL-TEICHOIC ACID--PEPTIDOGLYCAN TEICHOIC ACID TRANSFERASE TAGU"/>
    <property type="match status" value="1"/>
</dbReference>
<evidence type="ECO:0000259" key="2">
    <source>
        <dbReference type="Pfam" id="PF03816"/>
    </source>
</evidence>
<dbReference type="NCBIfam" id="TIGR00350">
    <property type="entry name" value="lytR_cpsA_psr"/>
    <property type="match status" value="1"/>
</dbReference>
<dbReference type="PATRIC" id="fig|292563.3.peg.2367"/>
<dbReference type="STRING" id="292563.Cyast_2266"/>
<dbReference type="Gene3D" id="3.40.630.190">
    <property type="entry name" value="LCP protein"/>
    <property type="match status" value="1"/>
</dbReference>
<protein>
    <submittedName>
        <fullName evidence="3">Cell envelope-related transcriptional attenuator</fullName>
    </submittedName>
</protein>
<dbReference type="Pfam" id="PF03816">
    <property type="entry name" value="LytR_cpsA_psr"/>
    <property type="match status" value="1"/>
</dbReference>
<evidence type="ECO:0000313" key="3">
    <source>
        <dbReference type="EMBL" id="AFZ48215.1"/>
    </source>
</evidence>
<dbReference type="BioCyc" id="CSTA292563:G1353-2270-MONOMER"/>
<dbReference type="EMBL" id="CP003940">
    <property type="protein sequence ID" value="AFZ48215.1"/>
    <property type="molecule type" value="Genomic_DNA"/>
</dbReference>
<reference evidence="4" key="1">
    <citation type="journal article" date="2013" name="Proc. Natl. Acad. Sci. U.S.A.">
        <title>Improving the coverage of the cyanobacterial phylum using diversity-driven genome sequencing.</title>
        <authorList>
            <person name="Shih P.M."/>
            <person name="Wu D."/>
            <person name="Latifi A."/>
            <person name="Axen S.D."/>
            <person name="Fewer D.P."/>
            <person name="Talla E."/>
            <person name="Calteau A."/>
            <person name="Cai F."/>
            <person name="Tandeau de Marsac N."/>
            <person name="Rippka R."/>
            <person name="Herdman M."/>
            <person name="Sivonen K."/>
            <person name="Coursin T."/>
            <person name="Laurent T."/>
            <person name="Goodwin L."/>
            <person name="Nolan M."/>
            <person name="Davenport K.W."/>
            <person name="Han C.S."/>
            <person name="Rubin E.M."/>
            <person name="Eisen J.A."/>
            <person name="Woyke T."/>
            <person name="Gugger M."/>
            <person name="Kerfeld C.A."/>
        </authorList>
    </citation>
    <scope>NUCLEOTIDE SEQUENCE [LARGE SCALE GENOMIC DNA]</scope>
    <source>
        <strain evidence="4">ATCC 29140 / PCC 7202</strain>
    </source>
</reference>
<dbReference type="InterPro" id="IPR004474">
    <property type="entry name" value="LytR_CpsA_psr"/>
</dbReference>
<proteinExistence type="inferred from homology"/>
<name>K9YP94_CYASC</name>
<dbReference type="PANTHER" id="PTHR33392">
    <property type="entry name" value="POLYISOPRENYL-TEICHOIC ACID--PEPTIDOGLYCAN TEICHOIC ACID TRANSFERASE TAGU"/>
    <property type="match status" value="1"/>
</dbReference>
<dbReference type="AlphaFoldDB" id="K9YP94"/>
<comment type="similarity">
    <text evidence="1">Belongs to the LytR/CpsA/Psr (LCP) family.</text>
</comment>
<dbReference type="eggNOG" id="COG1316">
    <property type="taxonomic scope" value="Bacteria"/>
</dbReference>
<dbReference type="KEGG" id="csn:Cyast_2266"/>
<keyword evidence="4" id="KW-1185">Reference proteome</keyword>
<evidence type="ECO:0000313" key="4">
    <source>
        <dbReference type="Proteomes" id="UP000010483"/>
    </source>
</evidence>
<organism evidence="3 4">
    <name type="scientific">Cyanobacterium stanieri (strain ATCC 29140 / PCC 7202)</name>
    <dbReference type="NCBI Taxonomy" id="292563"/>
    <lineage>
        <taxon>Bacteria</taxon>
        <taxon>Bacillati</taxon>
        <taxon>Cyanobacteriota</taxon>
        <taxon>Cyanophyceae</taxon>
        <taxon>Oscillatoriophycideae</taxon>
        <taxon>Chroococcales</taxon>
        <taxon>Geminocystaceae</taxon>
        <taxon>Cyanobacterium</taxon>
    </lineage>
</organism>
<dbReference type="InterPro" id="IPR050922">
    <property type="entry name" value="LytR/CpsA/Psr_CW_biosynth"/>
</dbReference>
<gene>
    <name evidence="3" type="ordered locus">Cyast_2266</name>
</gene>
<dbReference type="Proteomes" id="UP000010483">
    <property type="component" value="Chromosome"/>
</dbReference>
<sequence>MVWGSTLILTAGASAMIGMSVALNGPLPFNLEDIWQKIEGVRQAGFSVLWQRKLDQPVNILVMGVDAQPGVASDSPQRFSARSDTILLVRFDPHNDSLRMLSIPRDSRMRFPNGNWDKVNAANAIGGVDLTVAVLQNNLNGVPIHRYVRITTESFRELVDAVGGVDVYVPIDMQYTDRTQGLYIDLKQGQQVLNGDQAEQFVRFRGDNKGDIGRVERQQIILRGVKQKLQSPTMVFRIPQLLNVVNNNIDTDLTNREVLTLLSFAQGLEQTNFDTTVLPGRPSSPREFRLSYWLISDNQKSQVIRPYLNNN</sequence>
<evidence type="ECO:0000256" key="1">
    <source>
        <dbReference type="ARBA" id="ARBA00006068"/>
    </source>
</evidence>
<accession>K9YP94</accession>
<dbReference type="HOGENOM" id="CLU_016455_2_1_3"/>
<feature type="domain" description="Cell envelope-related transcriptional attenuator" evidence="2">
    <location>
        <begin position="82"/>
        <end position="230"/>
    </location>
</feature>